<gene>
    <name evidence="1" type="ORF">FOC49_06760</name>
</gene>
<evidence type="ECO:0000313" key="1">
    <source>
        <dbReference type="EMBL" id="QGS09600.1"/>
    </source>
</evidence>
<proteinExistence type="predicted"/>
<dbReference type="Proteomes" id="UP000425411">
    <property type="component" value="Chromosome"/>
</dbReference>
<dbReference type="RefSeq" id="WP_004632248.1">
    <property type="nucleotide sequence ID" value="NZ_CP046314.1"/>
</dbReference>
<dbReference type="AlphaFoldDB" id="A0A2X4N438"/>
<dbReference type="GeneID" id="93207373"/>
<sequence>MNKVKYETKWGALLNIISNRNYSTPQIYKIFYFGYYFLTLLIIFATLFNKNYVILSILASIVFVINGRKYEDRERLITEYLPISFKERVKQIYFTTYIFLVPAVLVDFTFRYTYYQASIIEYVYVLLAVIIISNLAIIQMILTKRSFWNFIAMDLLLYALAVKIITIILNGLYLTTFDNTKFNLVKILMLIVLAIIFQVFSTKFITDSRRKETISRRYEIIFIGAITLALALQLYQGMYWAGK</sequence>
<dbReference type="OrthoDB" id="2989387at2"/>
<reference evidence="1 2" key="1">
    <citation type="submission" date="2019-11" db="EMBL/GenBank/DDBJ databases">
        <title>FDA dAtabase for Regulatory Grade micrObial Sequences (FDA-ARGOS): Supporting development and validation of Infectious Disease Dx tests.</title>
        <authorList>
            <person name="Turner S."/>
            <person name="Byrd R."/>
            <person name="Tallon L."/>
            <person name="Sadzewicz L."/>
            <person name="Vavikolanu K."/>
            <person name="Mehta A."/>
            <person name="Aluvathingal J."/>
            <person name="Nadendla S."/>
            <person name="Myers T."/>
            <person name="Yan Y."/>
            <person name="Sichtig H."/>
        </authorList>
    </citation>
    <scope>NUCLEOTIDE SEQUENCE [LARGE SCALE GENOMIC DNA]</scope>
    <source>
        <strain evidence="1 2">FDAARGOS_741</strain>
    </source>
</reference>
<protein>
    <submittedName>
        <fullName evidence="1">Uncharacterized protein</fullName>
    </submittedName>
</protein>
<evidence type="ECO:0000313" key="2">
    <source>
        <dbReference type="Proteomes" id="UP000425411"/>
    </source>
</evidence>
<accession>A0A2X4N438</accession>
<organism evidence="1 2">
    <name type="scientific">Gemella morbillorum</name>
    <dbReference type="NCBI Taxonomy" id="29391"/>
    <lineage>
        <taxon>Bacteria</taxon>
        <taxon>Bacillati</taxon>
        <taxon>Bacillota</taxon>
        <taxon>Bacilli</taxon>
        <taxon>Bacillales</taxon>
        <taxon>Gemellaceae</taxon>
        <taxon>Gemella</taxon>
    </lineage>
</organism>
<dbReference type="EMBL" id="CP046314">
    <property type="protein sequence ID" value="QGS09600.1"/>
    <property type="molecule type" value="Genomic_DNA"/>
</dbReference>
<keyword evidence="2" id="KW-1185">Reference proteome</keyword>
<name>A0A2X4N438_9BACL</name>